<organism evidence="2 3">
    <name type="scientific">Lactococcus protaetiae</name>
    <dbReference type="NCBI Taxonomy" id="2592653"/>
    <lineage>
        <taxon>Bacteria</taxon>
        <taxon>Bacillati</taxon>
        <taxon>Bacillota</taxon>
        <taxon>Bacilli</taxon>
        <taxon>Lactobacillales</taxon>
        <taxon>Streptococcaceae</taxon>
        <taxon>Lactococcus</taxon>
    </lineage>
</organism>
<dbReference type="RefSeq" id="WP_142765877.1">
    <property type="nucleotide sequence ID" value="NZ_CP041356.1"/>
</dbReference>
<dbReference type="OrthoDB" id="2242529at2"/>
<dbReference type="EMBL" id="CP041356">
    <property type="protein sequence ID" value="QDK70259.1"/>
    <property type="molecule type" value="Genomic_DNA"/>
</dbReference>
<reference evidence="2 3" key="1">
    <citation type="submission" date="2019-07" db="EMBL/GenBank/DDBJ databases">
        <title>Genome sequencing of KACC 19320.</title>
        <authorList>
            <person name="Heo J."/>
            <person name="Kim S.-J."/>
            <person name="Kim J.-S."/>
            <person name="Hong S.-B."/>
            <person name="Kwon S.-W."/>
        </authorList>
    </citation>
    <scope>NUCLEOTIDE SEQUENCE [LARGE SCALE GENOMIC DNA]</scope>
    <source>
        <strain evidence="2 3">KACC 19320</strain>
    </source>
</reference>
<proteinExistence type="predicted"/>
<gene>
    <name evidence="2" type="ORF">FLP15_02565</name>
</gene>
<dbReference type="GO" id="GO:0003676">
    <property type="term" value="F:nucleic acid binding"/>
    <property type="evidence" value="ECO:0007669"/>
    <property type="project" value="InterPro"/>
</dbReference>
<dbReference type="InterPro" id="IPR012340">
    <property type="entry name" value="NA-bd_OB-fold"/>
</dbReference>
<feature type="domain" description="S1 motif" evidence="1">
    <location>
        <begin position="1"/>
        <end position="72"/>
    </location>
</feature>
<evidence type="ECO:0000313" key="2">
    <source>
        <dbReference type="EMBL" id="QDK70259.1"/>
    </source>
</evidence>
<evidence type="ECO:0000259" key="1">
    <source>
        <dbReference type="PROSITE" id="PS50126"/>
    </source>
</evidence>
<keyword evidence="3" id="KW-1185">Reference proteome</keyword>
<dbReference type="InterPro" id="IPR003029">
    <property type="entry name" value="S1_domain"/>
</dbReference>
<dbReference type="SUPFAM" id="SSF50249">
    <property type="entry name" value="Nucleic acid-binding proteins"/>
    <property type="match status" value="1"/>
</dbReference>
<name>A0A514Z6M6_9LACT</name>
<accession>A0A514Z6M6</accession>
<sequence length="104" mass="11765">MIGRIKNITKFGLFVSFFITGKEIDESFIPKGVGLLRWSELPKRVPKPEVGDLIGVSILKCHEDGKVDLSYVEKDFKSTYGTFLEVSARKIEELKIMNKSNLSL</sequence>
<protein>
    <submittedName>
        <fullName evidence="2">RNA-binding protein</fullName>
    </submittedName>
</protein>
<dbReference type="Gene3D" id="2.40.50.140">
    <property type="entry name" value="Nucleic acid-binding proteins"/>
    <property type="match status" value="1"/>
</dbReference>
<dbReference type="AlphaFoldDB" id="A0A514Z6M6"/>
<dbReference type="PROSITE" id="PS50126">
    <property type="entry name" value="S1"/>
    <property type="match status" value="1"/>
</dbReference>
<dbReference type="Proteomes" id="UP000315128">
    <property type="component" value="Chromosome"/>
</dbReference>
<dbReference type="KEGG" id="lack:FLP15_02565"/>
<evidence type="ECO:0000313" key="3">
    <source>
        <dbReference type="Proteomes" id="UP000315128"/>
    </source>
</evidence>